<keyword evidence="1" id="KW-1133">Transmembrane helix</keyword>
<evidence type="ECO:0000256" key="1">
    <source>
        <dbReference type="SAM" id="Phobius"/>
    </source>
</evidence>
<feature type="transmembrane region" description="Helical" evidence="1">
    <location>
        <begin position="54"/>
        <end position="74"/>
    </location>
</feature>
<accession>A0A1S3X6B6</accession>
<proteinExistence type="predicted"/>
<name>A0A1S3X6B6_TOBAC</name>
<feature type="transmembrane region" description="Helical" evidence="1">
    <location>
        <begin position="113"/>
        <end position="133"/>
    </location>
</feature>
<keyword evidence="1" id="KW-0472">Membrane</keyword>
<reference evidence="2" key="1">
    <citation type="submission" date="2025-08" db="UniProtKB">
        <authorList>
            <consortium name="RefSeq"/>
        </authorList>
    </citation>
    <scope>IDENTIFICATION</scope>
</reference>
<protein>
    <submittedName>
        <fullName evidence="2">Ferric reduction oxidase 4-like</fullName>
    </submittedName>
</protein>
<dbReference type="KEGG" id="nta:107761761"/>
<evidence type="ECO:0000313" key="2">
    <source>
        <dbReference type="RefSeq" id="XP_016435525.1"/>
    </source>
</evidence>
<dbReference type="OrthoDB" id="167398at2759"/>
<keyword evidence="1" id="KW-0812">Transmembrane</keyword>
<dbReference type="AlphaFoldDB" id="A0A1S3X6B6"/>
<feature type="transmembrane region" description="Helical" evidence="1">
    <location>
        <begin position="6"/>
        <end position="25"/>
    </location>
</feature>
<sequence>MGSSVVWKIVLLLVFIGWLFIWIMLPTKTYKDSWTPQLKIKLNSTYFREQGTNLLLFTFPIMLIAALSCIYLHLYSKSSSDQSTNGNKGQYFRSWKRPVLAMAPLGIVNAVELAFAAMFIALLIWSLANYVCISFGRLHMHNAGERV</sequence>
<dbReference type="PaxDb" id="4097-A0A1S3X6B6"/>
<organism evidence="2">
    <name type="scientific">Nicotiana tabacum</name>
    <name type="common">Common tobacco</name>
    <dbReference type="NCBI Taxonomy" id="4097"/>
    <lineage>
        <taxon>Eukaryota</taxon>
        <taxon>Viridiplantae</taxon>
        <taxon>Streptophyta</taxon>
        <taxon>Embryophyta</taxon>
        <taxon>Tracheophyta</taxon>
        <taxon>Spermatophyta</taxon>
        <taxon>Magnoliopsida</taxon>
        <taxon>eudicotyledons</taxon>
        <taxon>Gunneridae</taxon>
        <taxon>Pentapetalae</taxon>
        <taxon>asterids</taxon>
        <taxon>lamiids</taxon>
        <taxon>Solanales</taxon>
        <taxon>Solanaceae</taxon>
        <taxon>Nicotianoideae</taxon>
        <taxon>Nicotianeae</taxon>
        <taxon>Nicotiana</taxon>
    </lineage>
</organism>
<dbReference type="STRING" id="4097.A0A1S3X6B6"/>
<dbReference type="OMA" id="INFRICI"/>
<dbReference type="RefSeq" id="XP_016435525.1">
    <property type="nucleotide sequence ID" value="XM_016580039.1"/>
</dbReference>
<gene>
    <name evidence="2" type="primary">LOC107761761</name>
</gene>